<dbReference type="PANTHER" id="PTHR12653:SF0">
    <property type="entry name" value="NADH DEHYDROGENASE [UBIQUINONE] 1 ALPHA SUBCOMPLEX SUBUNIT 5"/>
    <property type="match status" value="1"/>
</dbReference>
<evidence type="ECO:0000256" key="3">
    <source>
        <dbReference type="ARBA" id="ARBA00022448"/>
    </source>
</evidence>
<dbReference type="PANTHER" id="PTHR12653">
    <property type="entry name" value="NADH-UBIQUINONE OXIDOREDUCTASE 13 KD-B SUBUNIT"/>
    <property type="match status" value="1"/>
</dbReference>
<feature type="region of interest" description="Disordered" evidence="9">
    <location>
        <begin position="117"/>
        <end position="137"/>
    </location>
</feature>
<name>A0A9P4R0Q6_9PLEO</name>
<keyword evidence="6" id="KW-0249">Electron transport</keyword>
<dbReference type="InterPro" id="IPR006806">
    <property type="entry name" value="NDUFA5"/>
</dbReference>
<evidence type="ECO:0000256" key="1">
    <source>
        <dbReference type="ARBA" id="ARBA00004443"/>
    </source>
</evidence>
<evidence type="ECO:0000313" key="11">
    <source>
        <dbReference type="Proteomes" id="UP000799444"/>
    </source>
</evidence>
<dbReference type="EMBL" id="ML996146">
    <property type="protein sequence ID" value="KAF2734599.1"/>
    <property type="molecule type" value="Genomic_DNA"/>
</dbReference>
<evidence type="ECO:0000256" key="9">
    <source>
        <dbReference type="SAM" id="MobiDB-lite"/>
    </source>
</evidence>
<sequence length="241" mass="26771">MRAGSRLLAAVKAGQYLEAGAPTGLTGLTTHRSPRSTLLYLYYSTLDKLQEIPESSVYRQSTEALTRHRLAIIEQVKPPGHDAWQEKVQAQAAEAPGYFRSFATSKGTRLVVPPEVQTETQDRAAEWDGESASPTLEGIRSEAARRRQHQRMGGGPDYDPELVHNKPKLDLEPQLTAEQVSDIESRIGAGLIEEVIQVAEGEHILADEMVKSKVWEKLEEQAPEGQWSYFERGGHTSTQKP</sequence>
<evidence type="ECO:0000256" key="5">
    <source>
        <dbReference type="ARBA" id="ARBA00022792"/>
    </source>
</evidence>
<evidence type="ECO:0000256" key="7">
    <source>
        <dbReference type="ARBA" id="ARBA00023128"/>
    </source>
</evidence>
<dbReference type="Proteomes" id="UP000799444">
    <property type="component" value="Unassembled WGS sequence"/>
</dbReference>
<feature type="region of interest" description="Disordered" evidence="9">
    <location>
        <begin position="221"/>
        <end position="241"/>
    </location>
</feature>
<comment type="caution">
    <text evidence="10">The sequence shown here is derived from an EMBL/GenBank/DDBJ whole genome shotgun (WGS) entry which is preliminary data.</text>
</comment>
<feature type="region of interest" description="Disordered" evidence="9">
    <location>
        <begin position="142"/>
        <end position="161"/>
    </location>
</feature>
<dbReference type="Pfam" id="PF04716">
    <property type="entry name" value="ETC_C1_NDUFA5"/>
    <property type="match status" value="1"/>
</dbReference>
<keyword evidence="3" id="KW-0813">Transport</keyword>
<keyword evidence="8" id="KW-0472">Membrane</keyword>
<dbReference type="GO" id="GO:0005743">
    <property type="term" value="C:mitochondrial inner membrane"/>
    <property type="evidence" value="ECO:0007669"/>
    <property type="project" value="UniProtKB-SubCell"/>
</dbReference>
<evidence type="ECO:0000256" key="8">
    <source>
        <dbReference type="ARBA" id="ARBA00023136"/>
    </source>
</evidence>
<keyword evidence="5" id="KW-0999">Mitochondrion inner membrane</keyword>
<dbReference type="OrthoDB" id="286811at2759"/>
<protein>
    <submittedName>
        <fullName evidence="10">Uncharacterized protein</fullName>
    </submittedName>
</protein>
<evidence type="ECO:0000313" key="10">
    <source>
        <dbReference type="EMBL" id="KAF2734599.1"/>
    </source>
</evidence>
<reference evidence="10" key="1">
    <citation type="journal article" date="2020" name="Stud. Mycol.">
        <title>101 Dothideomycetes genomes: a test case for predicting lifestyles and emergence of pathogens.</title>
        <authorList>
            <person name="Haridas S."/>
            <person name="Albert R."/>
            <person name="Binder M."/>
            <person name="Bloem J."/>
            <person name="Labutti K."/>
            <person name="Salamov A."/>
            <person name="Andreopoulos B."/>
            <person name="Baker S."/>
            <person name="Barry K."/>
            <person name="Bills G."/>
            <person name="Bluhm B."/>
            <person name="Cannon C."/>
            <person name="Castanera R."/>
            <person name="Culley D."/>
            <person name="Daum C."/>
            <person name="Ezra D."/>
            <person name="Gonzalez J."/>
            <person name="Henrissat B."/>
            <person name="Kuo A."/>
            <person name="Liang C."/>
            <person name="Lipzen A."/>
            <person name="Lutzoni F."/>
            <person name="Magnuson J."/>
            <person name="Mondo S."/>
            <person name="Nolan M."/>
            <person name="Ohm R."/>
            <person name="Pangilinan J."/>
            <person name="Park H.-J."/>
            <person name="Ramirez L."/>
            <person name="Alfaro M."/>
            <person name="Sun H."/>
            <person name="Tritt A."/>
            <person name="Yoshinaga Y."/>
            <person name="Zwiers L.-H."/>
            <person name="Turgeon B."/>
            <person name="Goodwin S."/>
            <person name="Spatafora J."/>
            <person name="Crous P."/>
            <person name="Grigoriev I."/>
        </authorList>
    </citation>
    <scope>NUCLEOTIDE SEQUENCE</scope>
    <source>
        <strain evidence="10">CBS 125425</strain>
    </source>
</reference>
<keyword evidence="7" id="KW-0496">Mitochondrion</keyword>
<organism evidence="10 11">
    <name type="scientific">Polyplosphaeria fusca</name>
    <dbReference type="NCBI Taxonomy" id="682080"/>
    <lineage>
        <taxon>Eukaryota</taxon>
        <taxon>Fungi</taxon>
        <taxon>Dikarya</taxon>
        <taxon>Ascomycota</taxon>
        <taxon>Pezizomycotina</taxon>
        <taxon>Dothideomycetes</taxon>
        <taxon>Pleosporomycetidae</taxon>
        <taxon>Pleosporales</taxon>
        <taxon>Tetraplosphaeriaceae</taxon>
        <taxon>Polyplosphaeria</taxon>
    </lineage>
</organism>
<evidence type="ECO:0000256" key="2">
    <source>
        <dbReference type="ARBA" id="ARBA00010261"/>
    </source>
</evidence>
<accession>A0A9P4R0Q6</accession>
<comment type="subcellular location">
    <subcellularLocation>
        <location evidence="1">Mitochondrion inner membrane</location>
        <topology evidence="1">Peripheral membrane protein</topology>
        <orientation evidence="1">Matrix side</orientation>
    </subcellularLocation>
</comment>
<gene>
    <name evidence="10" type="ORF">EJ04DRAFT_493333</name>
</gene>
<evidence type="ECO:0000256" key="4">
    <source>
        <dbReference type="ARBA" id="ARBA00022660"/>
    </source>
</evidence>
<keyword evidence="11" id="KW-1185">Reference proteome</keyword>
<keyword evidence="4" id="KW-0679">Respiratory chain</keyword>
<evidence type="ECO:0000256" key="6">
    <source>
        <dbReference type="ARBA" id="ARBA00022982"/>
    </source>
</evidence>
<proteinExistence type="inferred from homology"/>
<dbReference type="GO" id="GO:0022904">
    <property type="term" value="P:respiratory electron transport chain"/>
    <property type="evidence" value="ECO:0007669"/>
    <property type="project" value="InterPro"/>
</dbReference>
<comment type="similarity">
    <text evidence="2">Belongs to the complex I NDUFA5 subunit family.</text>
</comment>
<dbReference type="AlphaFoldDB" id="A0A9P4R0Q6"/>